<dbReference type="InterPro" id="IPR027624">
    <property type="entry name" value="TOMM_cyclo_SagD"/>
</dbReference>
<name>A0A1F4URS2_UNCKA</name>
<dbReference type="AlphaFoldDB" id="A0A1F4URS2"/>
<proteinExistence type="predicted"/>
<feature type="domain" description="YcaO" evidence="1">
    <location>
        <begin position="143"/>
        <end position="506"/>
    </location>
</feature>
<dbReference type="PANTHER" id="PTHR37809:SF1">
    <property type="entry name" value="RIBOSOMAL PROTEIN S12 METHYLTHIOTRANSFERASE ACCESSORY FACTOR YCAO"/>
    <property type="match status" value="1"/>
</dbReference>
<dbReference type="PROSITE" id="PS51664">
    <property type="entry name" value="YCAO"/>
    <property type="match status" value="1"/>
</dbReference>
<dbReference type="Gene3D" id="3.30.40.250">
    <property type="match status" value="1"/>
</dbReference>
<evidence type="ECO:0000259" key="1">
    <source>
        <dbReference type="PROSITE" id="PS51664"/>
    </source>
</evidence>
<sequence>MNKWITLSEGWELLPTLNGLELRKGERSIDIESESERDLAYLSRVLSGQQKVTSAVNQEISKTLAQLKGIGAVSFGKTKPSKSKGLSVKSRLRTLREAFVGKGSYIPVVHNTSQEMSSFNLGGNHLFSAKYLNVLGEEDFSAGFSSSKVRAEIKAIMEALERVASGIVPKEKLLNASAKELGGSALDPRSVVTYKNLQYDKGLPFKRYDPKARYFWKSVVKLASGKEFYLPVELLYYPILKAVTPRLYTYSNSSGVAGGFSFESSLIGGLFEAIERDAYMITWVNRISHPLIRRDCLSSDQNAKVERIKSVGYEVHLVNMTMDLTPVVLAVAVSESGQTCLLLGMSSRPTLSSAIGRALDELEQQLYWDFRKDHTVYTLKDPTKVQSTEDHAALYASSTHLRKAEFLWSGKPENPNKGGDEKFQRLDNLVELLKTRDVETYALDLTPPDMKEAGVHIIRAIPQGLVPISFGYGTEALGMRRLATVPKATGLSKKSWQNGVFTHPFA</sequence>
<organism evidence="2 3">
    <name type="scientific">candidate division WWE3 bacterium RIFCSPHIGHO2_01_FULL_42_13</name>
    <dbReference type="NCBI Taxonomy" id="1802617"/>
    <lineage>
        <taxon>Bacteria</taxon>
        <taxon>Katanobacteria</taxon>
    </lineage>
</organism>
<evidence type="ECO:0000313" key="3">
    <source>
        <dbReference type="Proteomes" id="UP000176608"/>
    </source>
</evidence>
<comment type="caution">
    <text evidence="2">The sequence shown here is derived from an EMBL/GenBank/DDBJ whole genome shotgun (WGS) entry which is preliminary data.</text>
</comment>
<accession>A0A1F4URS2</accession>
<gene>
    <name evidence="2" type="ORF">A2886_02335</name>
</gene>
<dbReference type="Pfam" id="PF02624">
    <property type="entry name" value="YcaO"/>
    <property type="match status" value="1"/>
</dbReference>
<reference evidence="2 3" key="1">
    <citation type="journal article" date="2016" name="Nat. Commun.">
        <title>Thousands of microbial genomes shed light on interconnected biogeochemical processes in an aquifer system.</title>
        <authorList>
            <person name="Anantharaman K."/>
            <person name="Brown C.T."/>
            <person name="Hug L.A."/>
            <person name="Sharon I."/>
            <person name="Castelle C.J."/>
            <person name="Probst A.J."/>
            <person name="Thomas B.C."/>
            <person name="Singh A."/>
            <person name="Wilkins M.J."/>
            <person name="Karaoz U."/>
            <person name="Brodie E.L."/>
            <person name="Williams K.H."/>
            <person name="Hubbard S.S."/>
            <person name="Banfield J.F."/>
        </authorList>
    </citation>
    <scope>NUCLEOTIDE SEQUENCE [LARGE SCALE GENOMIC DNA]</scope>
</reference>
<dbReference type="STRING" id="1802617.A2886_02335"/>
<dbReference type="PANTHER" id="PTHR37809">
    <property type="entry name" value="RIBOSOMAL PROTEIN S12 METHYLTHIOTRANSFERASE ACCESSORY FACTOR YCAO"/>
    <property type="match status" value="1"/>
</dbReference>
<dbReference type="EMBL" id="MEVA01000006">
    <property type="protein sequence ID" value="OGC47602.1"/>
    <property type="molecule type" value="Genomic_DNA"/>
</dbReference>
<dbReference type="Gene3D" id="3.30.160.660">
    <property type="match status" value="1"/>
</dbReference>
<dbReference type="Proteomes" id="UP000176608">
    <property type="component" value="Unassembled WGS sequence"/>
</dbReference>
<protein>
    <recommendedName>
        <fullName evidence="1">YcaO domain-containing protein</fullName>
    </recommendedName>
</protein>
<dbReference type="Gene3D" id="3.30.1330.230">
    <property type="match status" value="1"/>
</dbReference>
<dbReference type="InterPro" id="IPR003776">
    <property type="entry name" value="YcaO-like_dom"/>
</dbReference>
<evidence type="ECO:0000313" key="2">
    <source>
        <dbReference type="EMBL" id="OGC47602.1"/>
    </source>
</evidence>
<dbReference type="NCBIfam" id="TIGR03604">
    <property type="entry name" value="TOMM_cyclo_SagD"/>
    <property type="match status" value="1"/>
</dbReference>